<comment type="caution">
    <text evidence="6">The sequence shown here is derived from an EMBL/GenBank/DDBJ whole genome shotgun (WGS) entry which is preliminary data.</text>
</comment>
<evidence type="ECO:0000313" key="6">
    <source>
        <dbReference type="EMBL" id="TPH12891.1"/>
    </source>
</evidence>
<proteinExistence type="inferred from homology"/>
<sequence length="332" mass="36710">MGNKISIIVISSIVFGAFALLYVNAKHLWQKEQYPIVIAVSKTPLSSPFYVAKAINAFEATCVSVTFEPVIGGQAAFSKVMNGEADFGTSSDSVIAFQSLLYKEFVSHAMFVHSDNDVKLISRVSANISKIADLKGKKIGVTKGTASEYFLSTLLALHGVSIDEVELHHFKPEHLNSAFVNHVVDSIAPWEPFAYQSAMQLGDDVIVHDTKNLNTLSFNLISKQADNYDVEKAKCVLEALNTAIDYIALHPKKAQEIVMSELGLTPDFIAWVWPDYIFKLALNQSLLLSIKSQAIWINETQMMNLKDIPNINNFLDSRAMLQVDPLAVNISL</sequence>
<keyword evidence="7" id="KW-1185">Reference proteome</keyword>
<reference evidence="6 7" key="1">
    <citation type="submission" date="2019-01" db="EMBL/GenBank/DDBJ databases">
        <title>Litorilituus lipolytica sp. nov., isolated from intertidal sand of the Yellow Sea in China.</title>
        <authorList>
            <person name="Liu A."/>
        </authorList>
    </citation>
    <scope>NUCLEOTIDE SEQUENCE [LARGE SCALE GENOMIC DNA]</scope>
    <source>
        <strain evidence="6 7">RZ04</strain>
    </source>
</reference>
<dbReference type="Pfam" id="PF09084">
    <property type="entry name" value="NMT1"/>
    <property type="match status" value="1"/>
</dbReference>
<dbReference type="PANTHER" id="PTHR30024">
    <property type="entry name" value="ALIPHATIC SULFONATES-BINDING PROTEIN-RELATED"/>
    <property type="match status" value="1"/>
</dbReference>
<protein>
    <recommendedName>
        <fullName evidence="5">SsuA/THI5-like domain-containing protein</fullName>
    </recommendedName>
</protein>
<keyword evidence="4" id="KW-0812">Transmembrane</keyword>
<keyword evidence="4" id="KW-1133">Transmembrane helix</keyword>
<comment type="similarity">
    <text evidence="2">Belongs to the bacterial solute-binding protein SsuA/TauA family.</text>
</comment>
<evidence type="ECO:0000259" key="5">
    <source>
        <dbReference type="Pfam" id="PF09084"/>
    </source>
</evidence>
<accession>A0A502KS67</accession>
<dbReference type="GO" id="GO:0042918">
    <property type="term" value="P:alkanesulfonate transmembrane transport"/>
    <property type="evidence" value="ECO:0007669"/>
    <property type="project" value="TreeGrafter"/>
</dbReference>
<dbReference type="SUPFAM" id="SSF53850">
    <property type="entry name" value="Periplasmic binding protein-like II"/>
    <property type="match status" value="1"/>
</dbReference>
<name>A0A502KS67_9GAMM</name>
<dbReference type="OrthoDB" id="6212007at2"/>
<feature type="domain" description="SsuA/THI5-like" evidence="5">
    <location>
        <begin position="46"/>
        <end position="254"/>
    </location>
</feature>
<dbReference type="AlphaFoldDB" id="A0A502KS67"/>
<feature type="transmembrane region" description="Helical" evidence="4">
    <location>
        <begin position="6"/>
        <end position="23"/>
    </location>
</feature>
<evidence type="ECO:0000256" key="4">
    <source>
        <dbReference type="SAM" id="Phobius"/>
    </source>
</evidence>
<dbReference type="GO" id="GO:0042597">
    <property type="term" value="C:periplasmic space"/>
    <property type="evidence" value="ECO:0007669"/>
    <property type="project" value="UniProtKB-SubCell"/>
</dbReference>
<keyword evidence="3" id="KW-0732">Signal</keyword>
<evidence type="ECO:0000256" key="3">
    <source>
        <dbReference type="ARBA" id="ARBA00022729"/>
    </source>
</evidence>
<dbReference type="Gene3D" id="3.40.190.10">
    <property type="entry name" value="Periplasmic binding protein-like II"/>
    <property type="match status" value="2"/>
</dbReference>
<dbReference type="EMBL" id="SAWY01000038">
    <property type="protein sequence ID" value="TPH12891.1"/>
    <property type="molecule type" value="Genomic_DNA"/>
</dbReference>
<dbReference type="RefSeq" id="WP_140605352.1">
    <property type="nucleotide sequence ID" value="NZ_SAWY01000038.1"/>
</dbReference>
<organism evidence="6 7">
    <name type="scientific">Litorilituus lipolyticus</name>
    <dbReference type="NCBI Taxonomy" id="2491017"/>
    <lineage>
        <taxon>Bacteria</taxon>
        <taxon>Pseudomonadati</taxon>
        <taxon>Pseudomonadota</taxon>
        <taxon>Gammaproteobacteria</taxon>
        <taxon>Alteromonadales</taxon>
        <taxon>Colwelliaceae</taxon>
        <taxon>Litorilituus</taxon>
    </lineage>
</organism>
<dbReference type="InterPro" id="IPR015168">
    <property type="entry name" value="SsuA/THI5"/>
</dbReference>
<gene>
    <name evidence="6" type="ORF">EPA86_15885</name>
</gene>
<comment type="subcellular location">
    <subcellularLocation>
        <location evidence="1">Periplasm</location>
    </subcellularLocation>
</comment>
<keyword evidence="4" id="KW-0472">Membrane</keyword>
<dbReference type="PANTHER" id="PTHR30024:SF47">
    <property type="entry name" value="TAURINE-BINDING PERIPLASMIC PROTEIN"/>
    <property type="match status" value="1"/>
</dbReference>
<evidence type="ECO:0000256" key="2">
    <source>
        <dbReference type="ARBA" id="ARBA00010742"/>
    </source>
</evidence>
<dbReference type="Proteomes" id="UP000315303">
    <property type="component" value="Unassembled WGS sequence"/>
</dbReference>
<evidence type="ECO:0000256" key="1">
    <source>
        <dbReference type="ARBA" id="ARBA00004418"/>
    </source>
</evidence>
<evidence type="ECO:0000313" key="7">
    <source>
        <dbReference type="Proteomes" id="UP000315303"/>
    </source>
</evidence>